<reference evidence="12 13" key="1">
    <citation type="submission" date="2019-10" db="EMBL/GenBank/DDBJ databases">
        <title>Genomic analysis of Raineyella sp. CBA3103.</title>
        <authorList>
            <person name="Roh S.W."/>
        </authorList>
    </citation>
    <scope>NUCLEOTIDE SEQUENCE [LARGE SCALE GENOMIC DNA]</scope>
    <source>
        <strain evidence="12 13">CBA3103</strain>
    </source>
</reference>
<dbReference type="InterPro" id="IPR029056">
    <property type="entry name" value="Ribokinase-like"/>
</dbReference>
<dbReference type="InterPro" id="IPR004821">
    <property type="entry name" value="Cyt_trans-like"/>
</dbReference>
<evidence type="ECO:0000256" key="5">
    <source>
        <dbReference type="ARBA" id="ARBA00022840"/>
    </source>
</evidence>
<dbReference type="Pfam" id="PF00294">
    <property type="entry name" value="PfkB"/>
    <property type="match status" value="1"/>
</dbReference>
<keyword evidence="5" id="KW-0067">ATP-binding</keyword>
<dbReference type="KEGG" id="rain:Rai3103_14165"/>
<dbReference type="PANTHER" id="PTHR46969:SF1">
    <property type="entry name" value="BIFUNCTIONAL PROTEIN HLDE"/>
    <property type="match status" value="1"/>
</dbReference>
<keyword evidence="4" id="KW-0547">Nucleotide-binding</keyword>
<dbReference type="PANTHER" id="PTHR46969">
    <property type="entry name" value="BIFUNCTIONAL PROTEIN HLDE"/>
    <property type="match status" value="1"/>
</dbReference>
<evidence type="ECO:0000256" key="7">
    <source>
        <dbReference type="ARBA" id="ARBA00023277"/>
    </source>
</evidence>
<feature type="domain" description="Cytidyltransferase-like" evidence="11">
    <location>
        <begin position="402"/>
        <end position="501"/>
    </location>
</feature>
<dbReference type="EC" id="2.7.7.70" evidence="1"/>
<evidence type="ECO:0000256" key="8">
    <source>
        <dbReference type="ARBA" id="ARBA00047428"/>
    </source>
</evidence>
<dbReference type="Gene3D" id="3.40.50.620">
    <property type="entry name" value="HUPs"/>
    <property type="match status" value="1"/>
</dbReference>
<dbReference type="GO" id="GO:0033785">
    <property type="term" value="F:heptose 7-phosphate kinase activity"/>
    <property type="evidence" value="ECO:0007669"/>
    <property type="project" value="TreeGrafter"/>
</dbReference>
<feature type="region of interest" description="Disordered" evidence="9">
    <location>
        <begin position="292"/>
        <end position="319"/>
    </location>
</feature>
<dbReference type="InterPro" id="IPR014729">
    <property type="entry name" value="Rossmann-like_a/b/a_fold"/>
</dbReference>
<evidence type="ECO:0000256" key="2">
    <source>
        <dbReference type="ARBA" id="ARBA00022679"/>
    </source>
</evidence>
<dbReference type="GO" id="GO:0005524">
    <property type="term" value="F:ATP binding"/>
    <property type="evidence" value="ECO:0007669"/>
    <property type="project" value="UniProtKB-KW"/>
</dbReference>
<sequence length="535" mass="56010">MTITQDLTAGPERSRLAKVAAPSAEVPRLIAEAAPRVVVVGDVMLDGWWHGDVRRMCREAPAPVVEVHDREEAPGGAANTALNAACLGAVVSLVAVTGADAAGTSLRRLLERDGVDCSGLLADPDTTTTTKSRIVAGDQIVARLDEAGNGPGQAVQRQLAARLAEVLPSADAVLVCDYGGGTLDGAVRECLLGLLSGRRSGDVDAHGARPPLVVVDAHDVGRWRDLRPDVATPNAEEALRLLVGVAASPDRAALMRAHRQTLLEATGARCVVVTMDRDGTLALPGDDVALGTAQTAGGRGGGGRITDHRTWARPTSEKQASGAGDTFVACLTLGLASGLPAPVALDLAQAAADVVVQRQGTSVCTTADMETYLGGLGNVVIDLEDLVRRVEVYHHEGQRVVLTNGCFDVLHRGHTRFLEQARHLGDALIVAINDDESVRRLKGPDRPINPAADRAAVLAALSCVDHVTVFSQDTAVSVIERLRPDTYAKGGDYSPDTLAETPAVEAYGGEVAILDYVPDHSTSEVVRRIRVNGGD</sequence>
<dbReference type="Gene3D" id="3.40.1190.20">
    <property type="match status" value="1"/>
</dbReference>
<dbReference type="RefSeq" id="WP_153573115.1">
    <property type="nucleotide sequence ID" value="NZ_CP045725.1"/>
</dbReference>
<name>A0A5Q2FJS8_9ACTN</name>
<dbReference type="NCBIfam" id="TIGR02199">
    <property type="entry name" value="rfaE_dom_II"/>
    <property type="match status" value="1"/>
</dbReference>
<keyword evidence="3 12" id="KW-0548">Nucleotidyltransferase</keyword>
<evidence type="ECO:0000259" key="11">
    <source>
        <dbReference type="Pfam" id="PF01467"/>
    </source>
</evidence>
<protein>
    <recommendedName>
        <fullName evidence="1">D-glycero-beta-D-manno-heptose 1-phosphate adenylyltransferase</fullName>
        <ecNumber evidence="1">2.7.7.70</ecNumber>
    </recommendedName>
</protein>
<evidence type="ECO:0000256" key="9">
    <source>
        <dbReference type="SAM" id="MobiDB-lite"/>
    </source>
</evidence>
<accession>A0A5Q2FJS8</accession>
<dbReference type="SUPFAM" id="SSF52374">
    <property type="entry name" value="Nucleotidylyl transferase"/>
    <property type="match status" value="1"/>
</dbReference>
<evidence type="ECO:0000313" key="12">
    <source>
        <dbReference type="EMBL" id="QGF24586.1"/>
    </source>
</evidence>
<evidence type="ECO:0000256" key="6">
    <source>
        <dbReference type="ARBA" id="ARBA00023268"/>
    </source>
</evidence>
<keyword evidence="13" id="KW-1185">Reference proteome</keyword>
<dbReference type="InterPro" id="IPR011611">
    <property type="entry name" value="PfkB_dom"/>
</dbReference>
<dbReference type="Proteomes" id="UP000386847">
    <property type="component" value="Chromosome"/>
</dbReference>
<gene>
    <name evidence="12" type="primary">rfaE2</name>
    <name evidence="12" type="ORF">Rai3103_14165</name>
</gene>
<organism evidence="12 13">
    <name type="scientific">Raineyella fluvialis</name>
    <dbReference type="NCBI Taxonomy" id="2662261"/>
    <lineage>
        <taxon>Bacteria</taxon>
        <taxon>Bacillati</taxon>
        <taxon>Actinomycetota</taxon>
        <taxon>Actinomycetes</taxon>
        <taxon>Propionibacteriales</taxon>
        <taxon>Propionibacteriaceae</taxon>
        <taxon>Raineyella</taxon>
    </lineage>
</organism>
<evidence type="ECO:0000256" key="3">
    <source>
        <dbReference type="ARBA" id="ARBA00022695"/>
    </source>
</evidence>
<dbReference type="EMBL" id="CP045725">
    <property type="protein sequence ID" value="QGF24586.1"/>
    <property type="molecule type" value="Genomic_DNA"/>
</dbReference>
<keyword evidence="7" id="KW-0119">Carbohydrate metabolism</keyword>
<evidence type="ECO:0000259" key="10">
    <source>
        <dbReference type="Pfam" id="PF00294"/>
    </source>
</evidence>
<proteinExistence type="predicted"/>
<dbReference type="SUPFAM" id="SSF53613">
    <property type="entry name" value="Ribokinase-like"/>
    <property type="match status" value="1"/>
</dbReference>
<dbReference type="GO" id="GO:0033786">
    <property type="term" value="F:heptose-1-phosphate adenylyltransferase activity"/>
    <property type="evidence" value="ECO:0007669"/>
    <property type="project" value="TreeGrafter"/>
</dbReference>
<evidence type="ECO:0000256" key="4">
    <source>
        <dbReference type="ARBA" id="ARBA00022741"/>
    </source>
</evidence>
<dbReference type="GO" id="GO:0005829">
    <property type="term" value="C:cytosol"/>
    <property type="evidence" value="ECO:0007669"/>
    <property type="project" value="TreeGrafter"/>
</dbReference>
<evidence type="ECO:0000313" key="13">
    <source>
        <dbReference type="Proteomes" id="UP000386847"/>
    </source>
</evidence>
<dbReference type="Pfam" id="PF01467">
    <property type="entry name" value="CTP_transf_like"/>
    <property type="match status" value="1"/>
</dbReference>
<dbReference type="AlphaFoldDB" id="A0A5Q2FJS8"/>
<keyword evidence="2 12" id="KW-0808">Transferase</keyword>
<comment type="catalytic activity">
    <reaction evidence="8">
        <text>D-glycero-beta-D-manno-heptose 1-phosphate + ATP + H(+) = ADP-D-glycero-beta-D-manno-heptose + diphosphate</text>
        <dbReference type="Rhea" id="RHEA:27465"/>
        <dbReference type="ChEBI" id="CHEBI:15378"/>
        <dbReference type="ChEBI" id="CHEBI:30616"/>
        <dbReference type="ChEBI" id="CHEBI:33019"/>
        <dbReference type="ChEBI" id="CHEBI:59967"/>
        <dbReference type="ChEBI" id="CHEBI:61593"/>
        <dbReference type="EC" id="2.7.7.70"/>
    </reaction>
</comment>
<dbReference type="InterPro" id="IPR011914">
    <property type="entry name" value="RfaE_dom_II"/>
</dbReference>
<dbReference type="NCBIfam" id="TIGR00125">
    <property type="entry name" value="cyt_tran_rel"/>
    <property type="match status" value="1"/>
</dbReference>
<keyword evidence="6" id="KW-0511">Multifunctional enzyme</keyword>
<evidence type="ECO:0000256" key="1">
    <source>
        <dbReference type="ARBA" id="ARBA00012519"/>
    </source>
</evidence>
<dbReference type="GO" id="GO:0016773">
    <property type="term" value="F:phosphotransferase activity, alcohol group as acceptor"/>
    <property type="evidence" value="ECO:0007669"/>
    <property type="project" value="InterPro"/>
</dbReference>
<feature type="domain" description="Carbohydrate kinase PfkB" evidence="10">
    <location>
        <begin position="36"/>
        <end position="365"/>
    </location>
</feature>